<keyword evidence="4" id="KW-0963">Cytoplasm</keyword>
<evidence type="ECO:0000256" key="11">
    <source>
        <dbReference type="ARBA" id="ARBA00048366"/>
    </source>
</evidence>
<evidence type="ECO:0000256" key="1">
    <source>
        <dbReference type="ARBA" id="ARBA00004496"/>
    </source>
</evidence>
<evidence type="ECO:0000256" key="10">
    <source>
        <dbReference type="ARBA" id="ARBA00029774"/>
    </source>
</evidence>
<reference evidence="13 14" key="1">
    <citation type="submission" date="2013-08" db="EMBL/GenBank/DDBJ databases">
        <authorList>
            <person name="Weinstock G."/>
            <person name="Sodergren E."/>
            <person name="Wylie T."/>
            <person name="Fulton L."/>
            <person name="Fulton R."/>
            <person name="Fronick C."/>
            <person name="O'Laughlin M."/>
            <person name="Godfrey J."/>
            <person name="Miner T."/>
            <person name="Herter B."/>
            <person name="Appelbaum E."/>
            <person name="Cordes M."/>
            <person name="Lek S."/>
            <person name="Wollam A."/>
            <person name="Pepin K.H."/>
            <person name="Palsikar V.B."/>
            <person name="Mitreva M."/>
            <person name="Wilson R.K."/>
        </authorList>
    </citation>
    <scope>NUCLEOTIDE SEQUENCE [LARGE SCALE GENOMIC DNA]</scope>
    <source>
        <strain evidence="13 14">ATCC BAA-474</strain>
    </source>
</reference>
<dbReference type="eggNOG" id="COG0009">
    <property type="taxonomic scope" value="Bacteria"/>
</dbReference>
<evidence type="ECO:0000256" key="5">
    <source>
        <dbReference type="ARBA" id="ARBA00022679"/>
    </source>
</evidence>
<dbReference type="GO" id="GO:0005524">
    <property type="term" value="F:ATP binding"/>
    <property type="evidence" value="ECO:0007669"/>
    <property type="project" value="UniProtKB-KW"/>
</dbReference>
<keyword evidence="9" id="KW-0067">ATP-binding</keyword>
<dbReference type="GO" id="GO:0003725">
    <property type="term" value="F:double-stranded RNA binding"/>
    <property type="evidence" value="ECO:0007669"/>
    <property type="project" value="InterPro"/>
</dbReference>
<sequence>MKRIVFKENNIDLEVIKNELNNNGIIIYPTDTVYGVGASIDSLKGLQKIYEAKERNFNSPLIALLSKVEYIEKIAIIDEEKKIIIEKLASEFWPGALTIILNKKENVPGIMVSNGETVGVRIPALKLAQDIIESVGGILPTTSANISGEKTPRSFEELSEKFKERVGVIVDGGKSPLGIESTILDLTKTLPKILREGAIKKETIEKVIGKI</sequence>
<dbReference type="Gene3D" id="3.90.870.10">
    <property type="entry name" value="DHBP synthase"/>
    <property type="match status" value="1"/>
</dbReference>
<evidence type="ECO:0000313" key="13">
    <source>
        <dbReference type="EMBL" id="ERT69333.1"/>
    </source>
</evidence>
<evidence type="ECO:0000256" key="7">
    <source>
        <dbReference type="ARBA" id="ARBA00022695"/>
    </source>
</evidence>
<organism evidence="13 14">
    <name type="scientific">Cetobacterium somerae ATCC BAA-474</name>
    <dbReference type="NCBI Taxonomy" id="1319815"/>
    <lineage>
        <taxon>Bacteria</taxon>
        <taxon>Fusobacteriati</taxon>
        <taxon>Fusobacteriota</taxon>
        <taxon>Fusobacteriia</taxon>
        <taxon>Fusobacteriales</taxon>
        <taxon>Fusobacteriaceae</taxon>
        <taxon>Cetobacterium</taxon>
    </lineage>
</organism>
<comment type="catalytic activity">
    <reaction evidence="11">
        <text>L-threonine + hydrogencarbonate + ATP = L-threonylcarbamoyladenylate + diphosphate + H2O</text>
        <dbReference type="Rhea" id="RHEA:36407"/>
        <dbReference type="ChEBI" id="CHEBI:15377"/>
        <dbReference type="ChEBI" id="CHEBI:17544"/>
        <dbReference type="ChEBI" id="CHEBI:30616"/>
        <dbReference type="ChEBI" id="CHEBI:33019"/>
        <dbReference type="ChEBI" id="CHEBI:57926"/>
        <dbReference type="ChEBI" id="CHEBI:73682"/>
        <dbReference type="EC" id="2.7.7.87"/>
    </reaction>
</comment>
<evidence type="ECO:0000256" key="4">
    <source>
        <dbReference type="ARBA" id="ARBA00022490"/>
    </source>
</evidence>
<feature type="domain" description="YrdC-like" evidence="12">
    <location>
        <begin position="10"/>
        <end position="199"/>
    </location>
</feature>
<dbReference type="GO" id="GO:0006450">
    <property type="term" value="P:regulation of translational fidelity"/>
    <property type="evidence" value="ECO:0007669"/>
    <property type="project" value="TreeGrafter"/>
</dbReference>
<comment type="similarity">
    <text evidence="2">Belongs to the SUA5 family.</text>
</comment>
<evidence type="ECO:0000256" key="9">
    <source>
        <dbReference type="ARBA" id="ARBA00022840"/>
    </source>
</evidence>
<dbReference type="InterPro" id="IPR017945">
    <property type="entry name" value="DHBP_synth_RibB-like_a/b_dom"/>
</dbReference>
<proteinExistence type="inferred from homology"/>
<dbReference type="EC" id="2.7.7.87" evidence="3"/>
<protein>
    <recommendedName>
        <fullName evidence="10">L-threonylcarbamoyladenylate synthase</fullName>
        <ecNumber evidence="3">2.7.7.87</ecNumber>
    </recommendedName>
    <alternativeName>
        <fullName evidence="10">L-threonylcarbamoyladenylate synthase</fullName>
    </alternativeName>
</protein>
<evidence type="ECO:0000313" key="14">
    <source>
        <dbReference type="Proteomes" id="UP000017081"/>
    </source>
</evidence>
<keyword evidence="14" id="KW-1185">Reference proteome</keyword>
<evidence type="ECO:0000256" key="3">
    <source>
        <dbReference type="ARBA" id="ARBA00012584"/>
    </source>
</evidence>
<keyword evidence="6" id="KW-0819">tRNA processing</keyword>
<comment type="caution">
    <text evidence="13">The sequence shown here is derived from an EMBL/GenBank/DDBJ whole genome shotgun (WGS) entry which is preliminary data.</text>
</comment>
<keyword evidence="8" id="KW-0547">Nucleotide-binding</keyword>
<keyword evidence="5" id="KW-0808">Transferase</keyword>
<keyword evidence="7" id="KW-0548">Nucleotidyltransferase</keyword>
<comment type="subcellular location">
    <subcellularLocation>
        <location evidence="1">Cytoplasm</location>
    </subcellularLocation>
</comment>
<dbReference type="HOGENOM" id="CLU_031397_3_2_0"/>
<dbReference type="AlphaFoldDB" id="U7VEU2"/>
<dbReference type="NCBIfam" id="TIGR00057">
    <property type="entry name" value="L-threonylcarbamoyladenylate synthase"/>
    <property type="match status" value="1"/>
</dbReference>
<dbReference type="RefSeq" id="WP_023050241.1">
    <property type="nucleotide sequence ID" value="NZ_CP173065.2"/>
</dbReference>
<evidence type="ECO:0000256" key="6">
    <source>
        <dbReference type="ARBA" id="ARBA00022694"/>
    </source>
</evidence>
<dbReference type="InterPro" id="IPR050156">
    <property type="entry name" value="TC-AMP_synthase_SUA5"/>
</dbReference>
<dbReference type="GO" id="GO:0000049">
    <property type="term" value="F:tRNA binding"/>
    <property type="evidence" value="ECO:0007669"/>
    <property type="project" value="TreeGrafter"/>
</dbReference>
<name>U7VEU2_9FUSO</name>
<dbReference type="EMBL" id="AXZF01000028">
    <property type="protein sequence ID" value="ERT69333.1"/>
    <property type="molecule type" value="Genomic_DNA"/>
</dbReference>
<dbReference type="PANTHER" id="PTHR17490">
    <property type="entry name" value="SUA5"/>
    <property type="match status" value="1"/>
</dbReference>
<dbReference type="GO" id="GO:0061710">
    <property type="term" value="F:L-threonylcarbamoyladenylate synthase"/>
    <property type="evidence" value="ECO:0007669"/>
    <property type="project" value="UniProtKB-EC"/>
</dbReference>
<dbReference type="PROSITE" id="PS51163">
    <property type="entry name" value="YRDC"/>
    <property type="match status" value="1"/>
</dbReference>
<dbReference type="PATRIC" id="fig|1319815.3.peg.665"/>
<dbReference type="SUPFAM" id="SSF55821">
    <property type="entry name" value="YrdC/RibB"/>
    <property type="match status" value="1"/>
</dbReference>
<dbReference type="GO" id="GO:0005737">
    <property type="term" value="C:cytoplasm"/>
    <property type="evidence" value="ECO:0007669"/>
    <property type="project" value="UniProtKB-SubCell"/>
</dbReference>
<evidence type="ECO:0000256" key="2">
    <source>
        <dbReference type="ARBA" id="ARBA00007663"/>
    </source>
</evidence>
<evidence type="ECO:0000259" key="12">
    <source>
        <dbReference type="PROSITE" id="PS51163"/>
    </source>
</evidence>
<dbReference type="STRING" id="1319815.HMPREF0202_00695"/>
<dbReference type="InterPro" id="IPR006070">
    <property type="entry name" value="Sua5-like_dom"/>
</dbReference>
<dbReference type="Pfam" id="PF01300">
    <property type="entry name" value="Sua5_yciO_yrdC"/>
    <property type="match status" value="1"/>
</dbReference>
<dbReference type="Proteomes" id="UP000017081">
    <property type="component" value="Unassembled WGS sequence"/>
</dbReference>
<evidence type="ECO:0000256" key="8">
    <source>
        <dbReference type="ARBA" id="ARBA00022741"/>
    </source>
</evidence>
<dbReference type="GO" id="GO:0008033">
    <property type="term" value="P:tRNA processing"/>
    <property type="evidence" value="ECO:0007669"/>
    <property type="project" value="UniProtKB-KW"/>
</dbReference>
<accession>U7VEU2</accession>
<gene>
    <name evidence="13" type="ORF">HMPREF0202_00695</name>
</gene>
<dbReference type="PANTHER" id="PTHR17490:SF16">
    <property type="entry name" value="THREONYLCARBAMOYL-AMP SYNTHASE"/>
    <property type="match status" value="1"/>
</dbReference>